<evidence type="ECO:0000313" key="4">
    <source>
        <dbReference type="Proteomes" id="UP000199054"/>
    </source>
</evidence>
<dbReference type="SMART" id="SM00062">
    <property type="entry name" value="PBPb"/>
    <property type="match status" value="1"/>
</dbReference>
<dbReference type="InterPro" id="IPR014337">
    <property type="entry name" value="Ectoine_EhuB"/>
</dbReference>
<dbReference type="Pfam" id="PF00497">
    <property type="entry name" value="SBP_bac_3"/>
    <property type="match status" value="1"/>
</dbReference>
<organism evidence="3 4">
    <name type="scientific">Paracoccus alcaliphilus</name>
    <dbReference type="NCBI Taxonomy" id="34002"/>
    <lineage>
        <taxon>Bacteria</taxon>
        <taxon>Pseudomonadati</taxon>
        <taxon>Pseudomonadota</taxon>
        <taxon>Alphaproteobacteria</taxon>
        <taxon>Rhodobacterales</taxon>
        <taxon>Paracoccaceae</taxon>
        <taxon>Paracoccus</taxon>
    </lineage>
</organism>
<dbReference type="EMBL" id="FODE01000033">
    <property type="protein sequence ID" value="SEO08277.1"/>
    <property type="molecule type" value="Genomic_DNA"/>
</dbReference>
<proteinExistence type="predicted"/>
<evidence type="ECO:0000256" key="1">
    <source>
        <dbReference type="ARBA" id="ARBA00022729"/>
    </source>
</evidence>
<dbReference type="PANTHER" id="PTHR35936:SF17">
    <property type="entry name" value="ARGININE-BINDING EXTRACELLULAR PROTEIN ARTP"/>
    <property type="match status" value="1"/>
</dbReference>
<protein>
    <submittedName>
        <fullName evidence="3">Amino acid ABC transporter substrate-binding protein, PAAT family</fullName>
    </submittedName>
</protein>
<dbReference type="InterPro" id="IPR001638">
    <property type="entry name" value="Solute-binding_3/MltF_N"/>
</dbReference>
<dbReference type="NCBIfam" id="TIGR02995">
    <property type="entry name" value="ectoine_ehuB"/>
    <property type="match status" value="1"/>
</dbReference>
<evidence type="ECO:0000259" key="2">
    <source>
        <dbReference type="SMART" id="SM00062"/>
    </source>
</evidence>
<name>A0A1H8LT10_9RHOB</name>
<keyword evidence="1" id="KW-0732">Signal</keyword>
<dbReference type="GO" id="GO:0051470">
    <property type="term" value="P:ectoine transmembrane transport"/>
    <property type="evidence" value="ECO:0007669"/>
    <property type="project" value="InterPro"/>
</dbReference>
<dbReference type="RefSeq" id="WP_090615734.1">
    <property type="nucleotide sequence ID" value="NZ_CP067124.1"/>
</dbReference>
<reference evidence="3 4" key="1">
    <citation type="submission" date="2016-10" db="EMBL/GenBank/DDBJ databases">
        <authorList>
            <person name="de Groot N.N."/>
        </authorList>
    </citation>
    <scope>NUCLEOTIDE SEQUENCE [LARGE SCALE GENOMIC DNA]</scope>
    <source>
        <strain evidence="3 4">DSM 8512</strain>
    </source>
</reference>
<dbReference type="Proteomes" id="UP000199054">
    <property type="component" value="Unassembled WGS sequence"/>
</dbReference>
<keyword evidence="4" id="KW-1185">Reference proteome</keyword>
<dbReference type="STRING" id="34002.SAMN04489859_103346"/>
<feature type="domain" description="Solute-binding protein family 3/N-terminal" evidence="2">
    <location>
        <begin position="19"/>
        <end position="252"/>
    </location>
</feature>
<evidence type="ECO:0000313" key="3">
    <source>
        <dbReference type="EMBL" id="SEO08277.1"/>
    </source>
</evidence>
<sequence length="267" mass="28291">MSQTASAQDALARAKETGKVTVGIFNQSPWGFIDAEGEVKGQSTDVLKATFAQLGITEIETVVTEFGALIPGLESRRFDVVAAGLFINPERCKIVAFGNPDLQMGDGLLVRKGNPKRLESYADIAQNGDVTLAGGRGSVQSRNAAAAGIPKDSLLLFPDHQTSMSALLAGRVDAMTTTTASAIALAASSHQVERVLSFKGGMDADGKPIYGYPGLAFRKEDSDFRDAYNAKLEKLKQSGKLAEINKAYGFSEAELPPADLTAETLCE</sequence>
<dbReference type="GO" id="GO:0033294">
    <property type="term" value="F:ectoine binding"/>
    <property type="evidence" value="ECO:0007669"/>
    <property type="project" value="InterPro"/>
</dbReference>
<dbReference type="Gene3D" id="3.40.190.10">
    <property type="entry name" value="Periplasmic binding protein-like II"/>
    <property type="match status" value="2"/>
</dbReference>
<dbReference type="SUPFAM" id="SSF53850">
    <property type="entry name" value="Periplasmic binding protein-like II"/>
    <property type="match status" value="1"/>
</dbReference>
<dbReference type="AlphaFoldDB" id="A0A1H8LT10"/>
<dbReference type="PANTHER" id="PTHR35936">
    <property type="entry name" value="MEMBRANE-BOUND LYTIC MUREIN TRANSGLYCOSYLASE F"/>
    <property type="match status" value="1"/>
</dbReference>
<gene>
    <name evidence="3" type="ORF">SAMN04489859_103346</name>
</gene>
<dbReference type="OrthoDB" id="9768183at2"/>
<accession>A0A1H8LT10</accession>